<evidence type="ECO:0000256" key="8">
    <source>
        <dbReference type="ARBA" id="ARBA00023159"/>
    </source>
</evidence>
<keyword evidence="9" id="KW-0804">Transcription</keyword>
<name>A0A161TVP7_9BACL</name>
<comment type="subunit">
    <text evidence="3">Homohexamer.</text>
</comment>
<dbReference type="InterPro" id="IPR015111">
    <property type="entry name" value="Regulatory_HutP"/>
</dbReference>
<dbReference type="CDD" id="cd11640">
    <property type="entry name" value="HutP"/>
    <property type="match status" value="1"/>
</dbReference>
<dbReference type="GO" id="GO:0006547">
    <property type="term" value="P:L-histidine metabolic process"/>
    <property type="evidence" value="ECO:0007669"/>
    <property type="project" value="UniProtKB-KW"/>
</dbReference>
<keyword evidence="5" id="KW-0369">Histidine metabolism</keyword>
<dbReference type="STRING" id="1007103.GCA_000213315_02091"/>
<evidence type="ECO:0000256" key="3">
    <source>
        <dbReference type="ARBA" id="ARBA00011643"/>
    </source>
</evidence>
<dbReference type="Proteomes" id="UP000076563">
    <property type="component" value="Unassembled WGS sequence"/>
</dbReference>
<dbReference type="SUPFAM" id="SSF111064">
    <property type="entry name" value="Hut operon positive regulatory protein HutP"/>
    <property type="match status" value="1"/>
</dbReference>
<evidence type="ECO:0000256" key="7">
    <source>
        <dbReference type="ARBA" id="ARBA00023015"/>
    </source>
</evidence>
<evidence type="ECO:0000256" key="6">
    <source>
        <dbReference type="ARBA" id="ARBA00022884"/>
    </source>
</evidence>
<dbReference type="Pfam" id="PF09021">
    <property type="entry name" value="HutP"/>
    <property type="match status" value="1"/>
</dbReference>
<organism evidence="10 11">
    <name type="scientific">Paenibacillus elgii</name>
    <dbReference type="NCBI Taxonomy" id="189691"/>
    <lineage>
        <taxon>Bacteria</taxon>
        <taxon>Bacillati</taxon>
        <taxon>Bacillota</taxon>
        <taxon>Bacilli</taxon>
        <taxon>Bacillales</taxon>
        <taxon>Paenibacillaceae</taxon>
        <taxon>Paenibacillus</taxon>
    </lineage>
</organism>
<comment type="caution">
    <text evidence="10">The sequence shown here is derived from an EMBL/GenBank/DDBJ whole genome shotgun (WGS) entry which is preliminary data.</text>
</comment>
<dbReference type="InterPro" id="IPR036482">
    <property type="entry name" value="Regulatory_HutP_sf"/>
</dbReference>
<evidence type="ECO:0000256" key="9">
    <source>
        <dbReference type="ARBA" id="ARBA00023163"/>
    </source>
</evidence>
<evidence type="ECO:0000256" key="1">
    <source>
        <dbReference type="ARBA" id="ARBA00002945"/>
    </source>
</evidence>
<accession>A0A161TVP7</accession>
<keyword evidence="6" id="KW-0694">RNA-binding</keyword>
<reference evidence="11" key="1">
    <citation type="submission" date="2016-01" db="EMBL/GenBank/DDBJ databases">
        <title>Draft genome of Chromobacterium sp. F49.</title>
        <authorList>
            <person name="Hong K.W."/>
        </authorList>
    </citation>
    <scope>NUCLEOTIDE SEQUENCE [LARGE SCALE GENOMIC DNA]</scope>
    <source>
        <strain evidence="11">M63</strain>
    </source>
</reference>
<comment type="function">
    <text evidence="1">Antiterminator that binds to cis-acting regulatory sequences on the mRNA in the presence of histidine, thereby suppressing transcription termination and activating the hut operon for histidine utilization.</text>
</comment>
<evidence type="ECO:0000256" key="5">
    <source>
        <dbReference type="ARBA" id="ARBA00022808"/>
    </source>
</evidence>
<dbReference type="NCBIfam" id="NF002838">
    <property type="entry name" value="PRK03065.1"/>
    <property type="match status" value="1"/>
</dbReference>
<keyword evidence="11" id="KW-1185">Reference proteome</keyword>
<evidence type="ECO:0000256" key="4">
    <source>
        <dbReference type="ARBA" id="ARBA00019377"/>
    </source>
</evidence>
<protein>
    <recommendedName>
        <fullName evidence="4">Hut operon positive regulatory protein</fullName>
    </recommendedName>
</protein>
<dbReference type="RefSeq" id="WP_063187486.1">
    <property type="nucleotide sequence ID" value="NZ_CP121215.1"/>
</dbReference>
<keyword evidence="7" id="KW-0805">Transcription regulation</keyword>
<keyword evidence="8" id="KW-0010">Activator</keyword>
<dbReference type="Gene3D" id="3.40.1510.10">
    <property type="entry name" value="Hut operon regulatory protein HutP"/>
    <property type="match status" value="1"/>
</dbReference>
<dbReference type="EMBL" id="LQRA01000099">
    <property type="protein sequence ID" value="KZE72770.1"/>
    <property type="molecule type" value="Genomic_DNA"/>
</dbReference>
<proteinExistence type="inferred from homology"/>
<dbReference type="eggNOG" id="ENOG502ZFIH">
    <property type="taxonomic scope" value="Bacteria"/>
</dbReference>
<evidence type="ECO:0000256" key="2">
    <source>
        <dbReference type="ARBA" id="ARBA00009992"/>
    </source>
</evidence>
<evidence type="ECO:0000313" key="11">
    <source>
        <dbReference type="Proteomes" id="UP000076563"/>
    </source>
</evidence>
<evidence type="ECO:0000313" key="10">
    <source>
        <dbReference type="EMBL" id="KZE72770.1"/>
    </source>
</evidence>
<sequence length="157" mass="17026">MQVTGQQGIPSTIGKLTALLTMMHDHALGADIVRKLEADGYRHTVGKVGSMDSAKVIAAIETAAKNNGVIDEKRYRETHGLYHAILEALQGVSRGTPQIRDVLRTVGLTFAIVRGPMSTEQDQPDEGEWICVCMYGTIGAPKKGFEHEVLGFGINHI</sequence>
<dbReference type="OrthoDB" id="2388985at2"/>
<gene>
    <name evidence="10" type="ORF">AV654_04405</name>
</gene>
<dbReference type="AlphaFoldDB" id="A0A161TVP7"/>
<comment type="similarity">
    <text evidence="2">Belongs to the HutP family.</text>
</comment>
<dbReference type="GO" id="GO:0003723">
    <property type="term" value="F:RNA binding"/>
    <property type="evidence" value="ECO:0007669"/>
    <property type="project" value="UniProtKB-KW"/>
</dbReference>